<keyword evidence="4" id="KW-1185">Reference proteome</keyword>
<dbReference type="PANTHER" id="PTHR36313">
    <property type="entry name" value="ROOT MERISTEM GROWTH FACTOR 2"/>
    <property type="match status" value="1"/>
</dbReference>
<protein>
    <submittedName>
        <fullName evidence="3">Exocyst complex component like</fullName>
    </submittedName>
</protein>
<evidence type="ECO:0000313" key="3">
    <source>
        <dbReference type="EMBL" id="KAJ7974252.1"/>
    </source>
</evidence>
<reference evidence="3" key="1">
    <citation type="journal article" date="2023" name="Science">
        <title>Elucidation of the pathway for biosynthesis of saponin adjuvants from the soapbark tree.</title>
        <authorList>
            <person name="Reed J."/>
            <person name="Orme A."/>
            <person name="El-Demerdash A."/>
            <person name="Owen C."/>
            <person name="Martin L.B.B."/>
            <person name="Misra R.C."/>
            <person name="Kikuchi S."/>
            <person name="Rejzek M."/>
            <person name="Martin A.C."/>
            <person name="Harkess A."/>
            <person name="Leebens-Mack J."/>
            <person name="Louveau T."/>
            <person name="Stephenson M.J."/>
            <person name="Osbourn A."/>
        </authorList>
    </citation>
    <scope>NUCLEOTIDE SEQUENCE</scope>
    <source>
        <strain evidence="3">S10</strain>
    </source>
</reference>
<sequence>MVSNRLTSFVLGFLFFMHALTNSSASVHQGNQEWNTNELEELIARTIHTRKLGLGGKKNMAAQKASRIEIEDEAKMTNKAETSKISGKDSDALKNSPERMQVQINKQKQINMKEAKTSESTSFVIPRSNPENSPGANSKDSQDSKTLSATASSGSFSSSRPTNNKQVSQQELHHGMSTQKDENQRLLEATKEIVNLMHKDYKGMARRKPPINNHEPWH</sequence>
<feature type="region of interest" description="Disordered" evidence="1">
    <location>
        <begin position="72"/>
        <end position="191"/>
    </location>
</feature>
<comment type="caution">
    <text evidence="3">The sequence shown here is derived from an EMBL/GenBank/DDBJ whole genome shotgun (WGS) entry which is preliminary data.</text>
</comment>
<dbReference type="InterPro" id="IPR038804">
    <property type="entry name" value="RGF3"/>
</dbReference>
<feature type="signal peptide" evidence="2">
    <location>
        <begin position="1"/>
        <end position="25"/>
    </location>
</feature>
<dbReference type="GO" id="GO:0008083">
    <property type="term" value="F:growth factor activity"/>
    <property type="evidence" value="ECO:0007669"/>
    <property type="project" value="InterPro"/>
</dbReference>
<feature type="compositionally biased region" description="Polar residues" evidence="1">
    <location>
        <begin position="160"/>
        <end position="170"/>
    </location>
</feature>
<gene>
    <name evidence="3" type="ORF">O6P43_004352</name>
</gene>
<evidence type="ECO:0000256" key="1">
    <source>
        <dbReference type="SAM" id="MobiDB-lite"/>
    </source>
</evidence>
<feature type="compositionally biased region" description="Polar residues" evidence="1">
    <location>
        <begin position="118"/>
        <end position="147"/>
    </location>
</feature>
<accession>A0AAD7Q3T2</accession>
<organism evidence="3 4">
    <name type="scientific">Quillaja saponaria</name>
    <name type="common">Soap bark tree</name>
    <dbReference type="NCBI Taxonomy" id="32244"/>
    <lineage>
        <taxon>Eukaryota</taxon>
        <taxon>Viridiplantae</taxon>
        <taxon>Streptophyta</taxon>
        <taxon>Embryophyta</taxon>
        <taxon>Tracheophyta</taxon>
        <taxon>Spermatophyta</taxon>
        <taxon>Magnoliopsida</taxon>
        <taxon>eudicotyledons</taxon>
        <taxon>Gunneridae</taxon>
        <taxon>Pentapetalae</taxon>
        <taxon>rosids</taxon>
        <taxon>fabids</taxon>
        <taxon>Fabales</taxon>
        <taxon>Quillajaceae</taxon>
        <taxon>Quillaja</taxon>
    </lineage>
</organism>
<evidence type="ECO:0000313" key="4">
    <source>
        <dbReference type="Proteomes" id="UP001163823"/>
    </source>
</evidence>
<feature type="chain" id="PRO_5042040855" evidence="2">
    <location>
        <begin position="26"/>
        <end position="218"/>
    </location>
</feature>
<feature type="compositionally biased region" description="Low complexity" evidence="1">
    <location>
        <begin position="148"/>
        <end position="159"/>
    </location>
</feature>
<dbReference type="EMBL" id="JARAOO010000003">
    <property type="protein sequence ID" value="KAJ7974252.1"/>
    <property type="molecule type" value="Genomic_DNA"/>
</dbReference>
<evidence type="ECO:0000256" key="2">
    <source>
        <dbReference type="SAM" id="SignalP"/>
    </source>
</evidence>
<dbReference type="KEGG" id="qsa:O6P43_004352"/>
<proteinExistence type="predicted"/>
<name>A0AAD7Q3T2_QUISA</name>
<dbReference type="PANTHER" id="PTHR36313:SF7">
    <property type="entry name" value="OS09G0474600 PROTEIN"/>
    <property type="match status" value="1"/>
</dbReference>
<dbReference type="Proteomes" id="UP001163823">
    <property type="component" value="Chromosome 3"/>
</dbReference>
<feature type="compositionally biased region" description="Basic and acidic residues" evidence="1">
    <location>
        <begin position="171"/>
        <end position="191"/>
    </location>
</feature>
<keyword evidence="2" id="KW-0732">Signal</keyword>
<dbReference type="GO" id="GO:0010082">
    <property type="term" value="P:regulation of root meristem growth"/>
    <property type="evidence" value="ECO:0007669"/>
    <property type="project" value="InterPro"/>
</dbReference>
<feature type="compositionally biased region" description="Basic and acidic residues" evidence="1">
    <location>
        <begin position="72"/>
        <end position="92"/>
    </location>
</feature>
<dbReference type="AlphaFoldDB" id="A0AAD7Q3T2"/>